<evidence type="ECO:0000256" key="3">
    <source>
        <dbReference type="ARBA" id="ARBA00022741"/>
    </source>
</evidence>
<keyword evidence="9" id="KW-1185">Reference proteome</keyword>
<name>B8J5X5_ANAD2</name>
<dbReference type="KEGG" id="acp:A2cp1_1730"/>
<protein>
    <submittedName>
        <fullName evidence="8">Nitrogen regulatory protein P-II</fullName>
    </submittedName>
</protein>
<dbReference type="HOGENOM" id="CLU_082268_0_0_7"/>
<dbReference type="SMART" id="SM00938">
    <property type="entry name" value="P-II"/>
    <property type="match status" value="1"/>
</dbReference>
<dbReference type="AlphaFoldDB" id="B8J5X5"/>
<evidence type="ECO:0000256" key="6">
    <source>
        <dbReference type="PIRSR" id="PIRSR602187-50"/>
    </source>
</evidence>
<reference evidence="8" key="1">
    <citation type="submission" date="2009-01" db="EMBL/GenBank/DDBJ databases">
        <title>Complete sequence of Anaeromyxobacter dehalogenans 2CP-1.</title>
        <authorList>
            <consortium name="US DOE Joint Genome Institute"/>
            <person name="Lucas S."/>
            <person name="Copeland A."/>
            <person name="Lapidus A."/>
            <person name="Glavina del Rio T."/>
            <person name="Dalin E."/>
            <person name="Tice H."/>
            <person name="Bruce D."/>
            <person name="Goodwin L."/>
            <person name="Pitluck S."/>
            <person name="Saunders E."/>
            <person name="Brettin T."/>
            <person name="Detter J.C."/>
            <person name="Han C."/>
            <person name="Larimer F."/>
            <person name="Land M."/>
            <person name="Hauser L."/>
            <person name="Kyrpides N."/>
            <person name="Ovchinnikova G."/>
            <person name="Beliaev A.S."/>
            <person name="Richardson P."/>
        </authorList>
    </citation>
    <scope>NUCLEOTIDE SEQUENCE</scope>
    <source>
        <strain evidence="8">2CP-1</strain>
    </source>
</reference>
<dbReference type="RefSeq" id="WP_012525704.1">
    <property type="nucleotide sequence ID" value="NC_011891.1"/>
</dbReference>
<proteinExistence type="inferred from homology"/>
<feature type="modified residue" description="O-UMP-tyrosine" evidence="6">
    <location>
        <position position="51"/>
    </location>
</feature>
<dbReference type="GO" id="GO:0030234">
    <property type="term" value="F:enzyme regulator activity"/>
    <property type="evidence" value="ECO:0007669"/>
    <property type="project" value="InterPro"/>
</dbReference>
<dbReference type="PROSITE" id="PS00496">
    <property type="entry name" value="PII_GLNB_UMP"/>
    <property type="match status" value="1"/>
</dbReference>
<dbReference type="Proteomes" id="UP000007089">
    <property type="component" value="Chromosome"/>
</dbReference>
<dbReference type="PANTHER" id="PTHR30115:SF11">
    <property type="entry name" value="NITROGEN REGULATORY PROTEIN P-II HOMOLOG"/>
    <property type="match status" value="1"/>
</dbReference>
<evidence type="ECO:0000256" key="2">
    <source>
        <dbReference type="ARBA" id="ARBA00022553"/>
    </source>
</evidence>
<dbReference type="InterPro" id="IPR017918">
    <property type="entry name" value="N-reg_PII_CS"/>
</dbReference>
<gene>
    <name evidence="8" type="ordered locus">A2cp1_1730</name>
</gene>
<dbReference type="PROSITE" id="PS00638">
    <property type="entry name" value="PII_GLNB_CTER"/>
    <property type="match status" value="1"/>
</dbReference>
<dbReference type="EMBL" id="CP001359">
    <property type="protein sequence ID" value="ACL65072.1"/>
    <property type="molecule type" value="Genomic_DNA"/>
</dbReference>
<evidence type="ECO:0000256" key="7">
    <source>
        <dbReference type="RuleBase" id="RU003936"/>
    </source>
</evidence>
<keyword evidence="2 6" id="KW-0597">Phosphoprotein</keyword>
<evidence type="ECO:0000256" key="5">
    <source>
        <dbReference type="ARBA" id="ARBA00023163"/>
    </source>
</evidence>
<dbReference type="InterPro" id="IPR011322">
    <property type="entry name" value="N-reg_PII-like_a/b"/>
</dbReference>
<keyword evidence="3" id="KW-0547">Nucleotide-binding</keyword>
<keyword evidence="5" id="KW-0804">Transcription</keyword>
<evidence type="ECO:0000313" key="9">
    <source>
        <dbReference type="Proteomes" id="UP000007089"/>
    </source>
</evidence>
<dbReference type="PRINTS" id="PR00340">
    <property type="entry name" value="PIIGLNB"/>
</dbReference>
<evidence type="ECO:0000313" key="8">
    <source>
        <dbReference type="EMBL" id="ACL65072.1"/>
    </source>
</evidence>
<dbReference type="InterPro" id="IPR002187">
    <property type="entry name" value="N-reg_PII"/>
</dbReference>
<keyword evidence="4" id="KW-0805">Transcription regulation</keyword>
<sequence>MKRIEAIIRPSRVEQVRAALAHPWISGMTVSEARGFGRQRGHVELYRGAEYTVELVPKLRIELVVPDPLVPRLVAELEAWVRTGRIGDGKIFVTPVDDAVRIRTGDRGEDAL</sequence>
<dbReference type="Pfam" id="PF00543">
    <property type="entry name" value="P-II"/>
    <property type="match status" value="1"/>
</dbReference>
<dbReference type="GO" id="GO:0005829">
    <property type="term" value="C:cytosol"/>
    <property type="evidence" value="ECO:0007669"/>
    <property type="project" value="TreeGrafter"/>
</dbReference>
<dbReference type="Gene3D" id="3.30.70.120">
    <property type="match status" value="1"/>
</dbReference>
<dbReference type="GO" id="GO:0005524">
    <property type="term" value="F:ATP binding"/>
    <property type="evidence" value="ECO:0007669"/>
    <property type="project" value="TreeGrafter"/>
</dbReference>
<dbReference type="InterPro" id="IPR002332">
    <property type="entry name" value="N-reg_PII_urydylation_site"/>
</dbReference>
<comment type="subunit">
    <text evidence="1">Homotrimer.</text>
</comment>
<evidence type="ECO:0000256" key="4">
    <source>
        <dbReference type="ARBA" id="ARBA00023015"/>
    </source>
</evidence>
<dbReference type="PANTHER" id="PTHR30115">
    <property type="entry name" value="NITROGEN REGULATORY PROTEIN P-II"/>
    <property type="match status" value="1"/>
</dbReference>
<organism evidence="8 9">
    <name type="scientific">Anaeromyxobacter dehalogenans (strain ATCC BAA-258 / DSM 21875 / 2CP-1)</name>
    <dbReference type="NCBI Taxonomy" id="455488"/>
    <lineage>
        <taxon>Bacteria</taxon>
        <taxon>Pseudomonadati</taxon>
        <taxon>Myxococcota</taxon>
        <taxon>Myxococcia</taxon>
        <taxon>Myxococcales</taxon>
        <taxon>Cystobacterineae</taxon>
        <taxon>Anaeromyxobacteraceae</taxon>
        <taxon>Anaeromyxobacter</taxon>
    </lineage>
</organism>
<dbReference type="GO" id="GO:0006808">
    <property type="term" value="P:regulation of nitrogen utilization"/>
    <property type="evidence" value="ECO:0007669"/>
    <property type="project" value="InterPro"/>
</dbReference>
<dbReference type="InterPro" id="IPR015867">
    <property type="entry name" value="N-reg_PII/ATP_PRibTrfase_C"/>
</dbReference>
<evidence type="ECO:0000256" key="1">
    <source>
        <dbReference type="ARBA" id="ARBA00011233"/>
    </source>
</evidence>
<comment type="similarity">
    <text evidence="7">Belongs to the P(II) protein family.</text>
</comment>
<accession>B8J5X5</accession>
<dbReference type="SUPFAM" id="SSF54913">
    <property type="entry name" value="GlnB-like"/>
    <property type="match status" value="1"/>
</dbReference>
<dbReference type="PROSITE" id="PS51343">
    <property type="entry name" value="PII_GLNB_DOM"/>
    <property type="match status" value="1"/>
</dbReference>